<evidence type="ECO:0000256" key="1">
    <source>
        <dbReference type="SAM" id="Phobius"/>
    </source>
</evidence>
<evidence type="ECO:0008006" key="4">
    <source>
        <dbReference type="Google" id="ProtNLM"/>
    </source>
</evidence>
<organism evidence="2 3">
    <name type="scientific">Paenibacillus violae</name>
    <dbReference type="NCBI Taxonomy" id="3077234"/>
    <lineage>
        <taxon>Bacteria</taxon>
        <taxon>Bacillati</taxon>
        <taxon>Bacillota</taxon>
        <taxon>Bacilli</taxon>
        <taxon>Bacillales</taxon>
        <taxon>Paenibacillaceae</taxon>
        <taxon>Paenibacillus</taxon>
    </lineage>
</organism>
<comment type="caution">
    <text evidence="2">The sequence shown here is derived from an EMBL/GenBank/DDBJ whole genome shotgun (WGS) entry which is preliminary data.</text>
</comment>
<accession>A0ABU3R9V3</accession>
<proteinExistence type="predicted"/>
<feature type="transmembrane region" description="Helical" evidence="1">
    <location>
        <begin position="443"/>
        <end position="464"/>
    </location>
</feature>
<evidence type="ECO:0000313" key="2">
    <source>
        <dbReference type="EMBL" id="MDU0201041.1"/>
    </source>
</evidence>
<evidence type="ECO:0000313" key="3">
    <source>
        <dbReference type="Proteomes" id="UP001260980"/>
    </source>
</evidence>
<keyword evidence="1" id="KW-1133">Transmembrane helix</keyword>
<dbReference type="RefSeq" id="WP_315950711.1">
    <property type="nucleotide sequence ID" value="NZ_JAWCUD010000002.1"/>
</dbReference>
<dbReference type="Proteomes" id="UP001260980">
    <property type="component" value="Unassembled WGS sequence"/>
</dbReference>
<keyword evidence="1" id="KW-0472">Membrane</keyword>
<keyword evidence="1" id="KW-0812">Transmembrane</keyword>
<keyword evidence="3" id="KW-1185">Reference proteome</keyword>
<sequence length="476" mass="56181">MENRVALTEKRMQVALHQFIFPFSINLNSQNQFKEQLLKDEFIPFFIGETKQEDRYYGAEYKVSHREMERYYLPFTSSFLFPHEEDNEKGFRRYSKQLNIVCSLHSPYYNLAFTIHSIDVIFCPFDLGFITIRTELKCEEVNYSLALEFAKRFRVLQNMNKQDDESYIQYNDLTFKESESFIFHILGPNTSAFLDHGRLDKVYFEKLPFFLDECMYVACFYSLVEDSEISLVDIYRAARIDGLNKEGKPFIGATNLNYIKSYSELHAYDRWGPDTYFITDENAFSCITKQSHAVAVKIANKMYGEYYYGLLLNLFHKIVLLKISNQYSQVRLEQNQGKIEELIRSITDFSAKYYFIEVVSQSQGKEIFLQLRKFYGNDELFVEVKRTLNDLFEYQSNYTNKRASYLLRILTIYTVISGIYGMNQVIEDLKGPISWRKMQDYSVFQYFALIVALSGILIGISLAVDSLRQLIKKRKY</sequence>
<protein>
    <recommendedName>
        <fullName evidence="4">Group-specific protein</fullName>
    </recommendedName>
</protein>
<gene>
    <name evidence="2" type="ORF">RQP52_08075</name>
</gene>
<name>A0ABU3R9V3_9BACL</name>
<feature type="transmembrane region" description="Helical" evidence="1">
    <location>
        <begin position="405"/>
        <end position="423"/>
    </location>
</feature>
<reference evidence="2 3" key="1">
    <citation type="submission" date="2023-10" db="EMBL/GenBank/DDBJ databases">
        <title>Paenibacillus strain PFR10 Genome sequencing and assembly.</title>
        <authorList>
            <person name="Kim I."/>
        </authorList>
    </citation>
    <scope>NUCLEOTIDE SEQUENCE [LARGE SCALE GENOMIC DNA]</scope>
    <source>
        <strain evidence="2 3">PFR10</strain>
    </source>
</reference>
<dbReference type="EMBL" id="JAWCUD010000002">
    <property type="protein sequence ID" value="MDU0201041.1"/>
    <property type="molecule type" value="Genomic_DNA"/>
</dbReference>